<organism evidence="2 3">
    <name type="scientific">Mycena belliarum</name>
    <dbReference type="NCBI Taxonomy" id="1033014"/>
    <lineage>
        <taxon>Eukaryota</taxon>
        <taxon>Fungi</taxon>
        <taxon>Dikarya</taxon>
        <taxon>Basidiomycota</taxon>
        <taxon>Agaricomycotina</taxon>
        <taxon>Agaricomycetes</taxon>
        <taxon>Agaricomycetidae</taxon>
        <taxon>Agaricales</taxon>
        <taxon>Marasmiineae</taxon>
        <taxon>Mycenaceae</taxon>
        <taxon>Mycena</taxon>
    </lineage>
</organism>
<dbReference type="SUPFAM" id="SSF54695">
    <property type="entry name" value="POZ domain"/>
    <property type="match status" value="1"/>
</dbReference>
<keyword evidence="3" id="KW-1185">Reference proteome</keyword>
<evidence type="ECO:0000259" key="1">
    <source>
        <dbReference type="PROSITE" id="PS50097"/>
    </source>
</evidence>
<evidence type="ECO:0000313" key="2">
    <source>
        <dbReference type="EMBL" id="KAJ7085415.1"/>
    </source>
</evidence>
<protein>
    <recommendedName>
        <fullName evidence="1">BTB domain-containing protein</fullName>
    </recommendedName>
</protein>
<dbReference type="Pfam" id="PF00651">
    <property type="entry name" value="BTB"/>
    <property type="match status" value="1"/>
</dbReference>
<name>A0AAD6XQF5_9AGAR</name>
<dbReference type="AlphaFoldDB" id="A0AAD6XQF5"/>
<dbReference type="InterPro" id="IPR011333">
    <property type="entry name" value="SKP1/BTB/POZ_sf"/>
</dbReference>
<evidence type="ECO:0000313" key="3">
    <source>
        <dbReference type="Proteomes" id="UP001222325"/>
    </source>
</evidence>
<sequence length="354" mass="39139">MPKNSPTCSMSQCTADARAAFSGARDVDSRPSDFVLRSCDGVDLHVHKTMLSFSSDFFDGMFAIPLDQDFVQRDGKPVLTLPEPSAVLYPLLCLAYPAQPSTQSPLAPSDIDGIASVYETAHKYQFTDVQRLIKRMLFDPILLDAHPHRLFAIACLRDLPDLARAAALRTLALPVCPATPAFPEMQRLMWTDAHRLHEFHHLCGAHAHKVAETTARARPAVAIALGRAYYAGREHEDPGFLVRDEYTGERFVWWTHPNGAHSAQCQVARTQPQYGSIAPAQWFQGHVAQLAGRLRRKPVRQTVEAEALNISSSARAIIETCAACAVHAETDLGTFGRQLAWYIETSNNRLAANI</sequence>
<dbReference type="PROSITE" id="PS50097">
    <property type="entry name" value="BTB"/>
    <property type="match status" value="1"/>
</dbReference>
<dbReference type="EMBL" id="JARJCN010000034">
    <property type="protein sequence ID" value="KAJ7085415.1"/>
    <property type="molecule type" value="Genomic_DNA"/>
</dbReference>
<gene>
    <name evidence="2" type="ORF">B0H15DRAFT_988358</name>
</gene>
<dbReference type="SMART" id="SM00225">
    <property type="entry name" value="BTB"/>
    <property type="match status" value="1"/>
</dbReference>
<dbReference type="InterPro" id="IPR000210">
    <property type="entry name" value="BTB/POZ_dom"/>
</dbReference>
<reference evidence="2" key="1">
    <citation type="submission" date="2023-03" db="EMBL/GenBank/DDBJ databases">
        <title>Massive genome expansion in bonnet fungi (Mycena s.s.) driven by repeated elements and novel gene families across ecological guilds.</title>
        <authorList>
            <consortium name="Lawrence Berkeley National Laboratory"/>
            <person name="Harder C.B."/>
            <person name="Miyauchi S."/>
            <person name="Viragh M."/>
            <person name="Kuo A."/>
            <person name="Thoen E."/>
            <person name="Andreopoulos B."/>
            <person name="Lu D."/>
            <person name="Skrede I."/>
            <person name="Drula E."/>
            <person name="Henrissat B."/>
            <person name="Morin E."/>
            <person name="Kohler A."/>
            <person name="Barry K."/>
            <person name="LaButti K."/>
            <person name="Morin E."/>
            <person name="Salamov A."/>
            <person name="Lipzen A."/>
            <person name="Mereny Z."/>
            <person name="Hegedus B."/>
            <person name="Baldrian P."/>
            <person name="Stursova M."/>
            <person name="Weitz H."/>
            <person name="Taylor A."/>
            <person name="Grigoriev I.V."/>
            <person name="Nagy L.G."/>
            <person name="Martin F."/>
            <person name="Kauserud H."/>
        </authorList>
    </citation>
    <scope>NUCLEOTIDE SEQUENCE</scope>
    <source>
        <strain evidence="2">CBHHK173m</strain>
    </source>
</reference>
<dbReference type="Gene3D" id="3.30.710.10">
    <property type="entry name" value="Potassium Channel Kv1.1, Chain A"/>
    <property type="match status" value="1"/>
</dbReference>
<feature type="domain" description="BTB" evidence="1">
    <location>
        <begin position="32"/>
        <end position="62"/>
    </location>
</feature>
<dbReference type="Proteomes" id="UP001222325">
    <property type="component" value="Unassembled WGS sequence"/>
</dbReference>
<accession>A0AAD6XQF5</accession>
<proteinExistence type="predicted"/>
<comment type="caution">
    <text evidence="2">The sequence shown here is derived from an EMBL/GenBank/DDBJ whole genome shotgun (WGS) entry which is preliminary data.</text>
</comment>